<comment type="similarity">
    <text evidence="10">Belongs to the PlsX family.</text>
</comment>
<dbReference type="PIRSF" id="PIRSF002465">
    <property type="entry name" value="Phsphlp_syn_PlsX"/>
    <property type="match status" value="1"/>
</dbReference>
<evidence type="ECO:0000256" key="9">
    <source>
        <dbReference type="ARBA" id="ARBA00046608"/>
    </source>
</evidence>
<proteinExistence type="inferred from homology"/>
<comment type="subcellular location">
    <subcellularLocation>
        <location evidence="10">Cytoplasm</location>
    </subcellularLocation>
    <text evidence="10">Associated with the membrane possibly through PlsY.</text>
</comment>
<gene>
    <name evidence="10" type="primary">plsX</name>
    <name evidence="11" type="ORF">DDE23_16195</name>
</gene>
<keyword evidence="6 10" id="KW-0594">Phospholipid biosynthesis</keyword>
<dbReference type="SUPFAM" id="SSF53659">
    <property type="entry name" value="Isocitrate/Isopropylmalate dehydrogenase-like"/>
    <property type="match status" value="1"/>
</dbReference>
<dbReference type="NCBIfam" id="TIGR00182">
    <property type="entry name" value="plsX"/>
    <property type="match status" value="1"/>
</dbReference>
<keyword evidence="2 10" id="KW-0963">Cytoplasm</keyword>
<dbReference type="GO" id="GO:0043811">
    <property type="term" value="F:phosphate:acyl-[acyl carrier protein] acyltransferase activity"/>
    <property type="evidence" value="ECO:0007669"/>
    <property type="project" value="UniProtKB-UniRule"/>
</dbReference>
<evidence type="ECO:0000313" key="12">
    <source>
        <dbReference type="Proteomes" id="UP000244810"/>
    </source>
</evidence>
<dbReference type="UniPathway" id="UPA00085"/>
<evidence type="ECO:0000256" key="10">
    <source>
        <dbReference type="HAMAP-Rule" id="MF_00019"/>
    </source>
</evidence>
<comment type="subunit">
    <text evidence="9 10">Homodimer. Probably interacts with PlsY.</text>
</comment>
<evidence type="ECO:0000256" key="1">
    <source>
        <dbReference type="ARBA" id="ARBA00001232"/>
    </source>
</evidence>
<keyword evidence="12" id="KW-1185">Reference proteome</keyword>
<dbReference type="GO" id="GO:0008654">
    <property type="term" value="P:phospholipid biosynthetic process"/>
    <property type="evidence" value="ECO:0007669"/>
    <property type="project" value="UniProtKB-KW"/>
</dbReference>
<dbReference type="OrthoDB" id="9806408at2"/>
<dbReference type="EC" id="2.3.1.274" evidence="8 10"/>
<dbReference type="EMBL" id="QDDR01000008">
    <property type="protein sequence ID" value="PVE46684.1"/>
    <property type="molecule type" value="Genomic_DNA"/>
</dbReference>
<dbReference type="PANTHER" id="PTHR30100:SF1">
    <property type="entry name" value="PHOSPHATE ACYLTRANSFERASE"/>
    <property type="match status" value="1"/>
</dbReference>
<dbReference type="PANTHER" id="PTHR30100">
    <property type="entry name" value="FATTY ACID/PHOSPHOLIPID SYNTHESIS PROTEIN PLSX"/>
    <property type="match status" value="1"/>
</dbReference>
<keyword evidence="7 10" id="KW-1208">Phospholipid metabolism</keyword>
<evidence type="ECO:0000256" key="7">
    <source>
        <dbReference type="ARBA" id="ARBA00023264"/>
    </source>
</evidence>
<comment type="function">
    <text evidence="10">Catalyzes the reversible formation of acyl-phosphate (acyl-PO(4)) from acyl-[acyl-carrier-protein] (acyl-ACP). This enzyme utilizes acyl-ACP as fatty acyl donor, but not acyl-CoA.</text>
</comment>
<comment type="catalytic activity">
    <reaction evidence="1 10">
        <text>a fatty acyl-[ACP] + phosphate = an acyl phosphate + holo-[ACP]</text>
        <dbReference type="Rhea" id="RHEA:42292"/>
        <dbReference type="Rhea" id="RHEA-COMP:9685"/>
        <dbReference type="Rhea" id="RHEA-COMP:14125"/>
        <dbReference type="ChEBI" id="CHEBI:43474"/>
        <dbReference type="ChEBI" id="CHEBI:59918"/>
        <dbReference type="ChEBI" id="CHEBI:64479"/>
        <dbReference type="ChEBI" id="CHEBI:138651"/>
        <dbReference type="EC" id="2.3.1.274"/>
    </reaction>
</comment>
<dbReference type="Gene3D" id="3.40.718.10">
    <property type="entry name" value="Isopropylmalate Dehydrogenase"/>
    <property type="match status" value="1"/>
</dbReference>
<accession>A0A2T7UPU9</accession>
<organism evidence="11 12">
    <name type="scientific">Pararhodobacter aggregans</name>
    <dbReference type="NCBI Taxonomy" id="404875"/>
    <lineage>
        <taxon>Bacteria</taxon>
        <taxon>Pseudomonadati</taxon>
        <taxon>Pseudomonadota</taxon>
        <taxon>Alphaproteobacteria</taxon>
        <taxon>Rhodobacterales</taxon>
        <taxon>Paracoccaceae</taxon>
        <taxon>Pararhodobacter</taxon>
    </lineage>
</organism>
<comment type="pathway">
    <text evidence="10">Lipid metabolism; phospholipid metabolism.</text>
</comment>
<dbReference type="InterPro" id="IPR012281">
    <property type="entry name" value="Phospholipid_synth_PlsX-like"/>
</dbReference>
<evidence type="ECO:0000256" key="2">
    <source>
        <dbReference type="ARBA" id="ARBA00022490"/>
    </source>
</evidence>
<sequence>MTSETEHPHAGEPVPGSASGRIIISVDAMGGDRGPSAVVSGCAQSVRDNPRVDILLHGDKAVLEPLVARETALAGRLTLVHAEGIVTMHDKPSHVMRHGKDTSMWSAITALKDGTGMAAVSCGNTGALMAVSMLQLRRMEGVNRPAIACLWPSRGRHGFNTMLDVGADVKAEAEDLLAYAIMGVTYFRNGFGEPRPRVGLLNVGTEEHKGRAEIKAAHDLIARHEETGRYEYVGFVEGSDIPSDRVDVIVTDGFTGNVALKTGEGTAKLISDFTRQSLTSGPLAILGAILARGALKRLSGRVDPRRVNGGVFLGLNGTVVKSHGSADSTGVAAAIGLAAKLAQSGYRGRMAERLVIASKTAQDAGPGNGESA</sequence>
<evidence type="ECO:0000256" key="4">
    <source>
        <dbReference type="ARBA" id="ARBA00022679"/>
    </source>
</evidence>
<dbReference type="Pfam" id="PF02504">
    <property type="entry name" value="FA_synthesis"/>
    <property type="match status" value="1"/>
</dbReference>
<reference evidence="11 12" key="1">
    <citation type="journal article" date="2011" name="Syst. Appl. Microbiol.">
        <title>Defluviimonas denitrificans gen. nov., sp. nov., and Pararhodobacter aggregans gen. nov., sp. nov., non-phototrophic Rhodobacteraceae from the biofilter of a marine aquaculture.</title>
        <authorList>
            <person name="Foesel B.U."/>
            <person name="Drake H.L."/>
            <person name="Schramm A."/>
        </authorList>
    </citation>
    <scope>NUCLEOTIDE SEQUENCE [LARGE SCALE GENOMIC DNA]</scope>
    <source>
        <strain evidence="11 12">D1-19</strain>
    </source>
</reference>
<evidence type="ECO:0000256" key="6">
    <source>
        <dbReference type="ARBA" id="ARBA00023209"/>
    </source>
</evidence>
<protein>
    <recommendedName>
        <fullName evidence="8 10">Phosphate acyltransferase</fullName>
        <ecNumber evidence="8 10">2.3.1.274</ecNumber>
    </recommendedName>
    <alternativeName>
        <fullName evidence="10">Acyl-ACP phosphotransacylase</fullName>
    </alternativeName>
    <alternativeName>
        <fullName evidence="10">Acyl-[acyl-carrier-protein]--phosphate acyltransferase</fullName>
    </alternativeName>
    <alternativeName>
        <fullName evidence="10">Phosphate-acyl-ACP acyltransferase</fullName>
    </alternativeName>
</protein>
<dbReference type="AlphaFoldDB" id="A0A2T7UPU9"/>
<keyword evidence="5 10" id="KW-0443">Lipid metabolism</keyword>
<dbReference type="HAMAP" id="MF_00019">
    <property type="entry name" value="PlsX"/>
    <property type="match status" value="1"/>
</dbReference>
<evidence type="ECO:0000256" key="8">
    <source>
        <dbReference type="ARBA" id="ARBA00024069"/>
    </source>
</evidence>
<evidence type="ECO:0000256" key="5">
    <source>
        <dbReference type="ARBA" id="ARBA00023098"/>
    </source>
</evidence>
<evidence type="ECO:0000256" key="3">
    <source>
        <dbReference type="ARBA" id="ARBA00022516"/>
    </source>
</evidence>
<dbReference type="RefSeq" id="WP_107752957.1">
    <property type="nucleotide sequence ID" value="NZ_QBKF01000008.1"/>
</dbReference>
<dbReference type="Proteomes" id="UP000244810">
    <property type="component" value="Unassembled WGS sequence"/>
</dbReference>
<keyword evidence="11" id="KW-0012">Acyltransferase</keyword>
<dbReference type="GO" id="GO:0006633">
    <property type="term" value="P:fatty acid biosynthetic process"/>
    <property type="evidence" value="ECO:0007669"/>
    <property type="project" value="UniProtKB-UniRule"/>
</dbReference>
<dbReference type="GO" id="GO:0005737">
    <property type="term" value="C:cytoplasm"/>
    <property type="evidence" value="ECO:0007669"/>
    <property type="project" value="UniProtKB-SubCell"/>
</dbReference>
<name>A0A2T7UPU9_9RHOB</name>
<evidence type="ECO:0000313" key="11">
    <source>
        <dbReference type="EMBL" id="PVE46684.1"/>
    </source>
</evidence>
<keyword evidence="4 10" id="KW-0808">Transferase</keyword>
<comment type="caution">
    <text evidence="11">The sequence shown here is derived from an EMBL/GenBank/DDBJ whole genome shotgun (WGS) entry which is preliminary data.</text>
</comment>
<keyword evidence="3 10" id="KW-0444">Lipid biosynthesis</keyword>
<dbReference type="InterPro" id="IPR003664">
    <property type="entry name" value="FA_synthesis"/>
</dbReference>